<dbReference type="SMART" id="SM00240">
    <property type="entry name" value="FHA"/>
    <property type="match status" value="1"/>
</dbReference>
<dbReference type="Pfam" id="PF00498">
    <property type="entry name" value="FHA"/>
    <property type="match status" value="1"/>
</dbReference>
<protein>
    <submittedName>
        <fullName evidence="3">FHA domain-containing protein</fullName>
    </submittedName>
</protein>
<dbReference type="CDD" id="cd22684">
    <property type="entry name" value="FHA_GarA_OdhI-like"/>
    <property type="match status" value="1"/>
</dbReference>
<dbReference type="PANTHER" id="PTHR23308">
    <property type="entry name" value="NUCLEAR INHIBITOR OF PROTEIN PHOSPHATASE-1"/>
    <property type="match status" value="1"/>
</dbReference>
<dbReference type="EMBL" id="PDJD01000001">
    <property type="protein sequence ID" value="PFG19682.1"/>
    <property type="molecule type" value="Genomic_DNA"/>
</dbReference>
<dbReference type="AlphaFoldDB" id="A0A2A9D154"/>
<dbReference type="Proteomes" id="UP000224915">
    <property type="component" value="Unassembled WGS sequence"/>
</dbReference>
<dbReference type="PROSITE" id="PS50006">
    <property type="entry name" value="FHA_DOMAIN"/>
    <property type="match status" value="1"/>
</dbReference>
<comment type="caution">
    <text evidence="3">The sequence shown here is derived from an EMBL/GenBank/DDBJ whole genome shotgun (WGS) entry which is preliminary data.</text>
</comment>
<gene>
    <name evidence="3" type="ORF">ATL40_1250</name>
</gene>
<feature type="domain" description="FHA" evidence="2">
    <location>
        <begin position="73"/>
        <end position="122"/>
    </location>
</feature>
<organism evidence="3 4">
    <name type="scientific">Serinibacter salmoneus</name>
    <dbReference type="NCBI Taxonomy" id="556530"/>
    <lineage>
        <taxon>Bacteria</taxon>
        <taxon>Bacillati</taxon>
        <taxon>Actinomycetota</taxon>
        <taxon>Actinomycetes</taxon>
        <taxon>Micrococcales</taxon>
        <taxon>Beutenbergiaceae</taxon>
        <taxon>Serinibacter</taxon>
    </lineage>
</organism>
<dbReference type="Gene3D" id="2.60.200.20">
    <property type="match status" value="1"/>
</dbReference>
<name>A0A2A9D154_9MICO</name>
<dbReference type="InterPro" id="IPR050923">
    <property type="entry name" value="Cell_Proc_Reg/RNA_Proc"/>
</dbReference>
<dbReference type="InterPro" id="IPR000253">
    <property type="entry name" value="FHA_dom"/>
</dbReference>
<evidence type="ECO:0000313" key="4">
    <source>
        <dbReference type="Proteomes" id="UP000224915"/>
    </source>
</evidence>
<proteinExistence type="predicted"/>
<keyword evidence="1" id="KW-0597">Phosphoprotein</keyword>
<dbReference type="SUPFAM" id="SSF49879">
    <property type="entry name" value="SMAD/FHA domain"/>
    <property type="match status" value="1"/>
</dbReference>
<accession>A0A2A9D154</accession>
<evidence type="ECO:0000259" key="2">
    <source>
        <dbReference type="PROSITE" id="PS50006"/>
    </source>
</evidence>
<dbReference type="RefSeq" id="WP_098468766.1">
    <property type="nucleotide sequence ID" value="NZ_PDJD01000001.1"/>
</dbReference>
<evidence type="ECO:0000256" key="1">
    <source>
        <dbReference type="ARBA" id="ARBA00022553"/>
    </source>
</evidence>
<sequence length="152" mass="16038">MGANDETSTDLPESAVSTTAHFEAITDVEIPGAPGASGQAAAAIEALPAGSALLVVQHGPTTGARFLLDADATMAGRDTRADIFLDDVTVSRRHAEFRRVPDGFEVRDIGSLNGTYVNRVRIDAVRLRSGDEVQIGKYRLTFHPSPHGTAAP</sequence>
<evidence type="ECO:0000313" key="3">
    <source>
        <dbReference type="EMBL" id="PFG19682.1"/>
    </source>
</evidence>
<reference evidence="3 4" key="1">
    <citation type="submission" date="2017-10" db="EMBL/GenBank/DDBJ databases">
        <title>Sequencing the genomes of 1000 actinobacteria strains.</title>
        <authorList>
            <person name="Klenk H.-P."/>
        </authorList>
    </citation>
    <scope>NUCLEOTIDE SEQUENCE [LARGE SCALE GENOMIC DNA]</scope>
    <source>
        <strain evidence="3 4">DSM 21801</strain>
    </source>
</reference>
<keyword evidence="4" id="KW-1185">Reference proteome</keyword>
<dbReference type="InterPro" id="IPR008984">
    <property type="entry name" value="SMAD_FHA_dom_sf"/>
</dbReference>
<dbReference type="OrthoDB" id="9815925at2"/>